<name>A0A8H6RYT8_MYCCL</name>
<dbReference type="OrthoDB" id="3046150at2759"/>
<comment type="caution">
    <text evidence="1">The sequence shown here is derived from an EMBL/GenBank/DDBJ whole genome shotgun (WGS) entry which is preliminary data.</text>
</comment>
<gene>
    <name evidence="1" type="ORF">HMN09_01367400</name>
</gene>
<evidence type="ECO:0000313" key="2">
    <source>
        <dbReference type="Proteomes" id="UP000613580"/>
    </source>
</evidence>
<reference evidence="1" key="1">
    <citation type="submission" date="2020-05" db="EMBL/GenBank/DDBJ databases">
        <title>Mycena genomes resolve the evolution of fungal bioluminescence.</title>
        <authorList>
            <person name="Tsai I.J."/>
        </authorList>
    </citation>
    <scope>NUCLEOTIDE SEQUENCE</scope>
    <source>
        <strain evidence="1">110903Hualien_Pintung</strain>
    </source>
</reference>
<evidence type="ECO:0000313" key="1">
    <source>
        <dbReference type="EMBL" id="KAF7288851.1"/>
    </source>
</evidence>
<dbReference type="EMBL" id="JACAZE010000031">
    <property type="protein sequence ID" value="KAF7288851.1"/>
    <property type="molecule type" value="Genomic_DNA"/>
</dbReference>
<dbReference type="AlphaFoldDB" id="A0A8H6RYT8"/>
<protein>
    <submittedName>
        <fullName evidence="1">Cytochrome P450</fullName>
    </submittedName>
</protein>
<organism evidence="1 2">
    <name type="scientific">Mycena chlorophos</name>
    <name type="common">Agaric fungus</name>
    <name type="synonym">Agaricus chlorophos</name>
    <dbReference type="NCBI Taxonomy" id="658473"/>
    <lineage>
        <taxon>Eukaryota</taxon>
        <taxon>Fungi</taxon>
        <taxon>Dikarya</taxon>
        <taxon>Basidiomycota</taxon>
        <taxon>Agaricomycotina</taxon>
        <taxon>Agaricomycetes</taxon>
        <taxon>Agaricomycetidae</taxon>
        <taxon>Agaricales</taxon>
        <taxon>Marasmiineae</taxon>
        <taxon>Mycenaceae</taxon>
        <taxon>Mycena</taxon>
    </lineage>
</organism>
<accession>A0A8H6RYT8</accession>
<dbReference type="Proteomes" id="UP000613580">
    <property type="component" value="Unassembled WGS sequence"/>
</dbReference>
<keyword evidence="2" id="KW-1185">Reference proteome</keyword>
<proteinExistence type="predicted"/>
<sequence length="327" mass="35980">MLPALTSTTARPLPAPPSLYSKHSWWSDRNSIGATFSLHAATKPFLAYLYHRQVHQLLAERTSMAISDAEMNVLATYLTFQYTSSSTKVFVLQHITANICAYPEASQSVIGALVPSGVLSELLNSERQSLHDAASHLVAQVLGTSSQDDKDDWFPMFSAVGNNTLGSGPHGPRIVSAIHCFLRCTQLALEIDIPSASLCSKSLTDVMVFAHFPDVYEWIVTNIIEPLTDSEEPQGGSSRILAGAWTHIRAQESRFFPPSSRDPRFGESARTIYLGAIKNTKFLRWLTADYPMSEPIEKLTKVASESPSPQIKQWARDVLGELDAGTK</sequence>